<dbReference type="InterPro" id="IPR011008">
    <property type="entry name" value="Dimeric_a/b-barrel"/>
</dbReference>
<name>A0A484I9J8_9ARCH</name>
<protein>
    <submittedName>
        <fullName evidence="2">Antibiotic biosynthesis monooxygenase</fullName>
    </submittedName>
</protein>
<dbReference type="InterPro" id="IPR007138">
    <property type="entry name" value="ABM_dom"/>
</dbReference>
<dbReference type="RefSeq" id="WP_134484620.1">
    <property type="nucleotide sequence ID" value="NZ_LR216287.1"/>
</dbReference>
<dbReference type="KEGG" id="nfn:NFRAN_2078"/>
<dbReference type="Pfam" id="PF03992">
    <property type="entry name" value="ABM"/>
    <property type="match status" value="1"/>
</dbReference>
<keyword evidence="2" id="KW-0503">Monooxygenase</keyword>
<feature type="domain" description="ABM" evidence="1">
    <location>
        <begin position="11"/>
        <end position="79"/>
    </location>
</feature>
<proteinExistence type="predicted"/>
<dbReference type="OrthoDB" id="11011at2157"/>
<evidence type="ECO:0000259" key="1">
    <source>
        <dbReference type="Pfam" id="PF03992"/>
    </source>
</evidence>
<keyword evidence="2" id="KW-0560">Oxidoreductase</keyword>
<keyword evidence="3" id="KW-1185">Reference proteome</keyword>
<dbReference type="AlphaFoldDB" id="A0A484I9J8"/>
<dbReference type="EMBL" id="LR216287">
    <property type="protein sequence ID" value="VFJ14400.1"/>
    <property type="molecule type" value="Genomic_DNA"/>
</dbReference>
<gene>
    <name evidence="2" type="ORF">NFRAN_2078</name>
</gene>
<evidence type="ECO:0000313" key="2">
    <source>
        <dbReference type="EMBL" id="VFJ14400.1"/>
    </source>
</evidence>
<dbReference type="Proteomes" id="UP000294299">
    <property type="component" value="Chromosome NFRAN"/>
</dbReference>
<sequence>MTTIKVDKDVVTLINVFTVDPSKQQEVVDALVETTNKVWRLQDGYISASIHKSQDKKRVVNYVQYKGKETFDKRLDNPEAIIHMNKVLSMAKADGHLYDVVFTDSKEE</sequence>
<dbReference type="SUPFAM" id="SSF54909">
    <property type="entry name" value="Dimeric alpha+beta barrel"/>
    <property type="match status" value="1"/>
</dbReference>
<dbReference type="Gene3D" id="3.30.70.100">
    <property type="match status" value="1"/>
</dbReference>
<dbReference type="GeneID" id="39421352"/>
<reference evidence="2 3" key="1">
    <citation type="submission" date="2019-02" db="EMBL/GenBank/DDBJ databases">
        <authorList>
            <person name="Lehtovirta-Morley E L."/>
        </authorList>
    </citation>
    <scope>NUCLEOTIDE SEQUENCE [LARGE SCALE GENOMIC DNA]</scope>
    <source>
        <strain evidence="2">NFRAN1</strain>
    </source>
</reference>
<organism evidence="2 3">
    <name type="scientific">Candidatus Nitrosocosmicus franklandianus</name>
    <dbReference type="NCBI Taxonomy" id="1798806"/>
    <lineage>
        <taxon>Archaea</taxon>
        <taxon>Nitrososphaerota</taxon>
        <taxon>Nitrososphaeria</taxon>
        <taxon>Nitrososphaerales</taxon>
        <taxon>Nitrososphaeraceae</taxon>
        <taxon>Candidatus Nitrosocosmicus</taxon>
    </lineage>
</organism>
<evidence type="ECO:0000313" key="3">
    <source>
        <dbReference type="Proteomes" id="UP000294299"/>
    </source>
</evidence>
<accession>A0A484I9J8</accession>
<dbReference type="GO" id="GO:0004497">
    <property type="term" value="F:monooxygenase activity"/>
    <property type="evidence" value="ECO:0007669"/>
    <property type="project" value="UniProtKB-KW"/>
</dbReference>